<dbReference type="CDD" id="cd03244">
    <property type="entry name" value="ABCC_MRP_domain2"/>
    <property type="match status" value="1"/>
</dbReference>
<feature type="transmembrane region" description="Helical" evidence="13">
    <location>
        <begin position="1173"/>
        <end position="1194"/>
    </location>
</feature>
<feature type="transmembrane region" description="Helical" evidence="13">
    <location>
        <begin position="573"/>
        <end position="599"/>
    </location>
</feature>
<feature type="transmembrane region" description="Helical" evidence="13">
    <location>
        <begin position="1028"/>
        <end position="1048"/>
    </location>
</feature>
<feature type="compositionally biased region" description="Low complexity" evidence="12">
    <location>
        <begin position="969"/>
        <end position="985"/>
    </location>
</feature>
<evidence type="ECO:0000256" key="9">
    <source>
        <dbReference type="ARBA" id="ARBA00023136"/>
    </source>
</evidence>
<comment type="similarity">
    <text evidence="2">Belongs to the ABC transporter superfamily. ABCC family. Conjugate transporter (TC 3.A.1.208) subfamily.</text>
</comment>
<dbReference type="InterPro" id="IPR036640">
    <property type="entry name" value="ABC1_TM_sf"/>
</dbReference>
<feature type="domain" description="ABC transporter" evidence="14">
    <location>
        <begin position="681"/>
        <end position="923"/>
    </location>
</feature>
<sequence length="1620" mass="180221">MADPFCGPAYPSVNDNTTTVDIRTEECLVDGLNLIPHAGYLPLALLALLLWRWKRGKETETRKGWVLFPGHYARWTVTLLLLFITLCEVGEGVLSDSYSPGHHIHLYLPWIVSLLATLLAGVYYYQVEMSNKPRLLLPLFVYYVMSAGFKAARLAHLYSRDVSSTRLRLSLTWTSVVLYALQIVIEGYTLFKLKYLSANPVQLKPHSALKDDNMRYVFPYVTLPSRATFWWASWILRVGYKEPLEMSHLGRIPKQMGAKTSYDVFKSTYDHAKEKATAKNEKLSFWMVYIKAFSDAFVVAGILRLLVDVLTFSTPLILKGIVTWATENLNQGKVERPAYQGPYLVTAGEFFGNGFILLILMLIVNILRYQLDYFGAYMTFQQGVQLKAAVQTMIYNKVLKLSCWVLSSDKVTAGQVMNHAGTDAQQLHAMMSLIHNPWSMVIQLLAGSILLYFQLGWSAVIGTLLIIIMSPVNYKIARVTERLTKKKMATSDTRMKRINETIQAMKLLKLYAWEQMFIDKVLAARNNEVTEMYKRAGWEIFTSFITQATPVAATLISFGTYEFFNEHSLTAASAFASLSLFNIMAFPLTFFPVLLRTFINATVATKRLKPFLESVEVEELGNLCRHDMHSNDDDETSEHEVKLLKNSYDKLPEDEDSLKLRQSAGGLSQTIDVAEDVAIEIRDGNFSWELESDTVALHDINVKVRKGKLTVVVGQVGGGKSSLCSAILGEMRTLSGQILWSESQNSVAYGAQKPWLLNATLRDNVTFGQPFDNARYQKVISACCLQPDIDILPGGDMTEIGEKGINLSGGQKQRVSLARALYSKSDIVILDDPLSALDAHVGGDVFEHGIMGHLINEEKRTVILVTHKLQYLEESQYVSGDYVEVACIHRASVIVMENGRILAQGTMDDLRQSNPDLCDSWREIIAKGIRETQEMTRTASGSSLGDGSIGGDDGDEEISAEAETVRQLSSQNSHSSSIRSRSTSSMKEEGKEVDEEDEEEEVDEEKAAEGKLVKAEERSMGSVRLQHYLTYATACGSIIVVLVLLLQVCKHGLQVGVDVWLSVWASAGTMSGSPAGLRNSTSFVNKTLGNATKELPTIDVDYYIKGYTGLSVAAIVLTAFTSAFTILTMIRGAKNLHEAMVRNIVLAPMRFFDTTPTGRVLNRMSEDTAVIDLRLPLIMEHLIRVVLLICSALLVNAVVTPYFLIGAVPIVVFYYVMQKYYRTTAREIKRLDNINKSPVFAQFSETLGGLTTVRAYRMEKKFSTSLMDKLDRSNTPIYYTNATSSWIGARLGYMGAVIVFLAGLSAMLAAMFGSVSPAMVGLSITYALNIQMYLLWLVRGSALIEMMMTSVERVHSYSSIPTEPYNTDGNVIPDDNWPSKGEVCFEGVSVRYDKTLDPVLTDVSATFEAGEKVGICGRTGSGKSSLTLALFRMIDNFKGKITIDGIDISRVPLTTLRSRLSIIPQDPVLFSGSVRYNLDPFDKCGDEELWEALEIAQLKTVVSELPNKLDEAVSDGGENFSVGQRQLFCLARAFVRKCRILIMDEATASIDMETDSTLQNVIKTAFKDRTVLTIAHRIATILNSDRILVLDQGKVVENDSPDKLLKLPNGLFASLVKANK</sequence>
<dbReference type="GO" id="GO:0005524">
    <property type="term" value="F:ATP binding"/>
    <property type="evidence" value="ECO:0007669"/>
    <property type="project" value="UniProtKB-KW"/>
</dbReference>
<dbReference type="PANTHER" id="PTHR24223">
    <property type="entry name" value="ATP-BINDING CASSETTE SUB-FAMILY C"/>
    <property type="match status" value="1"/>
</dbReference>
<dbReference type="SUPFAM" id="SSF90123">
    <property type="entry name" value="ABC transporter transmembrane region"/>
    <property type="match status" value="2"/>
</dbReference>
<dbReference type="GO" id="GO:0006813">
    <property type="term" value="P:potassium ion transport"/>
    <property type="evidence" value="ECO:0007669"/>
    <property type="project" value="InterPro"/>
</dbReference>
<feature type="transmembrane region" description="Helical" evidence="13">
    <location>
        <begin position="1110"/>
        <end position="1130"/>
    </location>
</feature>
<feature type="compositionally biased region" description="Acidic residues" evidence="12">
    <location>
        <begin position="991"/>
        <end position="1004"/>
    </location>
</feature>
<feature type="transmembrane region" description="Helical" evidence="13">
    <location>
        <begin position="540"/>
        <end position="561"/>
    </location>
</feature>
<dbReference type="PROSITE" id="PS50929">
    <property type="entry name" value="ABC_TM1F"/>
    <property type="match status" value="2"/>
</dbReference>
<feature type="transmembrane region" description="Helical" evidence="13">
    <location>
        <begin position="283"/>
        <end position="307"/>
    </location>
</feature>
<feature type="transmembrane region" description="Helical" evidence="13">
    <location>
        <begin position="170"/>
        <end position="191"/>
    </location>
</feature>
<dbReference type="InterPro" id="IPR003439">
    <property type="entry name" value="ABC_transporter-like_ATP-bd"/>
</dbReference>
<dbReference type="PRINTS" id="PR01092">
    <property type="entry name" value="SULFNYLUREAR"/>
</dbReference>
<dbReference type="FunFam" id="3.40.50.300:FF:000197">
    <property type="entry name" value="ATP-binding cassette, sub-family C (CFTR/MRP), member 9"/>
    <property type="match status" value="1"/>
</dbReference>
<evidence type="ECO:0000256" key="7">
    <source>
        <dbReference type="ARBA" id="ARBA00022840"/>
    </source>
</evidence>
<keyword evidence="11" id="KW-0325">Glycoprotein</keyword>
<evidence type="ECO:0000313" key="17">
    <source>
        <dbReference type="Proteomes" id="UP000838412"/>
    </source>
</evidence>
<dbReference type="Pfam" id="PF00005">
    <property type="entry name" value="ABC_tran"/>
    <property type="match status" value="2"/>
</dbReference>
<dbReference type="InterPro" id="IPR000388">
    <property type="entry name" value="ABCC8/9"/>
</dbReference>
<accession>A0A8K0AGI4</accession>
<dbReference type="Gene3D" id="1.20.1560.10">
    <property type="entry name" value="ABC transporter type 1, transmembrane domain"/>
    <property type="match status" value="2"/>
</dbReference>
<protein>
    <submittedName>
        <fullName evidence="16">ABCC9 protein</fullName>
    </submittedName>
</protein>
<feature type="transmembrane region" description="Helical" evidence="13">
    <location>
        <begin position="1291"/>
        <end position="1312"/>
    </location>
</feature>
<evidence type="ECO:0000256" key="2">
    <source>
        <dbReference type="ARBA" id="ARBA00009726"/>
    </source>
</evidence>
<keyword evidence="4 13" id="KW-0812">Transmembrane</keyword>
<keyword evidence="10" id="KW-0675">Receptor</keyword>
<dbReference type="Proteomes" id="UP000838412">
    <property type="component" value="Chromosome 9"/>
</dbReference>
<organism evidence="16 17">
    <name type="scientific">Branchiostoma lanceolatum</name>
    <name type="common">Common lancelet</name>
    <name type="synonym">Amphioxus lanceolatum</name>
    <dbReference type="NCBI Taxonomy" id="7740"/>
    <lineage>
        <taxon>Eukaryota</taxon>
        <taxon>Metazoa</taxon>
        <taxon>Chordata</taxon>
        <taxon>Cephalochordata</taxon>
        <taxon>Leptocardii</taxon>
        <taxon>Amphioxiformes</taxon>
        <taxon>Branchiostomatidae</taxon>
        <taxon>Branchiostoma</taxon>
    </lineage>
</organism>
<keyword evidence="6" id="KW-0547">Nucleotide-binding</keyword>
<dbReference type="PROSITE" id="PS00211">
    <property type="entry name" value="ABC_TRANSPORTER_1"/>
    <property type="match status" value="2"/>
</dbReference>
<feature type="domain" description="ABC transporter" evidence="14">
    <location>
        <begin position="1383"/>
        <end position="1617"/>
    </location>
</feature>
<evidence type="ECO:0000256" key="12">
    <source>
        <dbReference type="SAM" id="MobiDB-lite"/>
    </source>
</evidence>
<reference evidence="16" key="1">
    <citation type="submission" date="2022-01" db="EMBL/GenBank/DDBJ databases">
        <authorList>
            <person name="Braso-Vives M."/>
        </authorList>
    </citation>
    <scope>NUCLEOTIDE SEQUENCE</scope>
</reference>
<dbReference type="PANTHER" id="PTHR24223:SF461">
    <property type="entry name" value="ATP-BINDING CASSETTE SUB-FAMILY C MEMBER SUR"/>
    <property type="match status" value="1"/>
</dbReference>
<keyword evidence="8 13" id="KW-1133">Transmembrane helix</keyword>
<feature type="transmembrane region" description="Helical" evidence="13">
    <location>
        <begin position="433"/>
        <end position="453"/>
    </location>
</feature>
<dbReference type="GO" id="GO:0140359">
    <property type="term" value="F:ABC-type transporter activity"/>
    <property type="evidence" value="ECO:0007669"/>
    <property type="project" value="InterPro"/>
</dbReference>
<proteinExistence type="inferred from homology"/>
<evidence type="ECO:0000259" key="15">
    <source>
        <dbReference type="PROSITE" id="PS50929"/>
    </source>
</evidence>
<dbReference type="GO" id="GO:0032991">
    <property type="term" value="C:protein-containing complex"/>
    <property type="evidence" value="ECO:0007669"/>
    <property type="project" value="UniProtKB-ARBA"/>
</dbReference>
<dbReference type="InterPro" id="IPR027417">
    <property type="entry name" value="P-loop_NTPase"/>
</dbReference>
<dbReference type="CDD" id="cd18591">
    <property type="entry name" value="ABC_6TM_SUR1_D1_like"/>
    <property type="match status" value="1"/>
</dbReference>
<evidence type="ECO:0000256" key="4">
    <source>
        <dbReference type="ARBA" id="ARBA00022692"/>
    </source>
</evidence>
<feature type="transmembrane region" description="Helical" evidence="13">
    <location>
        <begin position="137"/>
        <end position="158"/>
    </location>
</feature>
<feature type="transmembrane region" description="Helical" evidence="13">
    <location>
        <begin position="1318"/>
        <end position="1338"/>
    </location>
</feature>
<evidence type="ECO:0000256" key="1">
    <source>
        <dbReference type="ARBA" id="ARBA00004141"/>
    </source>
</evidence>
<dbReference type="FunFam" id="1.20.1560.10:FF:000006">
    <property type="entry name" value="ATP-binding cassette, sub-family C (CFTR/MRP), member 9"/>
    <property type="match status" value="1"/>
</dbReference>
<evidence type="ECO:0000256" key="13">
    <source>
        <dbReference type="SAM" id="Phobius"/>
    </source>
</evidence>
<feature type="domain" description="ABC transmembrane type-1" evidence="15">
    <location>
        <begin position="1041"/>
        <end position="1346"/>
    </location>
</feature>
<evidence type="ECO:0000256" key="3">
    <source>
        <dbReference type="ARBA" id="ARBA00022448"/>
    </source>
</evidence>
<feature type="domain" description="ABC transmembrane type-1" evidence="15">
    <location>
        <begin position="298"/>
        <end position="600"/>
    </location>
</feature>
<evidence type="ECO:0000256" key="10">
    <source>
        <dbReference type="ARBA" id="ARBA00023170"/>
    </source>
</evidence>
<dbReference type="Gene3D" id="3.40.50.300">
    <property type="entry name" value="P-loop containing nucleotide triphosphate hydrolases"/>
    <property type="match status" value="2"/>
</dbReference>
<feature type="region of interest" description="Disordered" evidence="12">
    <location>
        <begin position="932"/>
        <end position="1009"/>
    </location>
</feature>
<dbReference type="SUPFAM" id="SSF52540">
    <property type="entry name" value="P-loop containing nucleoside triphosphate hydrolases"/>
    <property type="match status" value="2"/>
</dbReference>
<dbReference type="InterPro" id="IPR003593">
    <property type="entry name" value="AAA+_ATPase"/>
</dbReference>
<name>A0A8K0AGI4_BRALA</name>
<feature type="transmembrane region" description="Helical" evidence="13">
    <location>
        <begin position="350"/>
        <end position="369"/>
    </location>
</feature>
<dbReference type="InterPro" id="IPR050173">
    <property type="entry name" value="ABC_transporter_C-like"/>
</dbReference>
<evidence type="ECO:0000259" key="14">
    <source>
        <dbReference type="PROSITE" id="PS50893"/>
    </source>
</evidence>
<dbReference type="PROSITE" id="PS50893">
    <property type="entry name" value="ABC_TRANSPORTER_2"/>
    <property type="match status" value="2"/>
</dbReference>
<dbReference type="CDD" id="cd03250">
    <property type="entry name" value="ABCC_MRP_domain1"/>
    <property type="match status" value="1"/>
</dbReference>
<dbReference type="SMART" id="SM00382">
    <property type="entry name" value="AAA"/>
    <property type="match status" value="2"/>
</dbReference>
<comment type="subcellular location">
    <subcellularLocation>
        <location evidence="1">Membrane</location>
        <topology evidence="1">Multi-pass membrane protein</topology>
    </subcellularLocation>
</comment>
<keyword evidence="3" id="KW-0813">Transport</keyword>
<dbReference type="Pfam" id="PF00664">
    <property type="entry name" value="ABC_membrane"/>
    <property type="match status" value="2"/>
</dbReference>
<dbReference type="GO" id="GO:0016887">
    <property type="term" value="F:ATP hydrolysis activity"/>
    <property type="evidence" value="ECO:0007669"/>
    <property type="project" value="InterPro"/>
</dbReference>
<dbReference type="InterPro" id="IPR017871">
    <property type="entry name" value="ABC_transporter-like_CS"/>
</dbReference>
<evidence type="ECO:0000256" key="6">
    <source>
        <dbReference type="ARBA" id="ARBA00022741"/>
    </source>
</evidence>
<keyword evidence="7" id="KW-0067">ATP-binding</keyword>
<feature type="transmembrane region" description="Helical" evidence="13">
    <location>
        <begin position="106"/>
        <end position="125"/>
    </location>
</feature>
<evidence type="ECO:0000256" key="11">
    <source>
        <dbReference type="ARBA" id="ARBA00023180"/>
    </source>
</evidence>
<dbReference type="OrthoDB" id="6500128at2759"/>
<keyword evidence="9 13" id="KW-0472">Membrane</keyword>
<dbReference type="InterPro" id="IPR011527">
    <property type="entry name" value="ABC1_TM_dom"/>
</dbReference>
<keyword evidence="17" id="KW-1185">Reference proteome</keyword>
<evidence type="ECO:0000313" key="16">
    <source>
        <dbReference type="EMBL" id="CAH1273496.1"/>
    </source>
</evidence>
<dbReference type="FunFam" id="1.20.1560.10:FF:000010">
    <property type="entry name" value="Multidrug resistance-associated ABC transporter"/>
    <property type="match status" value="1"/>
</dbReference>
<feature type="transmembrane region" description="Helical" evidence="13">
    <location>
        <begin position="459"/>
        <end position="477"/>
    </location>
</feature>
<evidence type="ECO:0000256" key="8">
    <source>
        <dbReference type="ARBA" id="ARBA00022989"/>
    </source>
</evidence>
<feature type="transmembrane region" description="Helical" evidence="13">
    <location>
        <begin position="65"/>
        <end position="86"/>
    </location>
</feature>
<evidence type="ECO:0000256" key="5">
    <source>
        <dbReference type="ARBA" id="ARBA00022737"/>
    </source>
</evidence>
<keyword evidence="5" id="KW-0677">Repeat</keyword>
<dbReference type="CDD" id="cd18602">
    <property type="entry name" value="ABC_6TM_SUR1_D2_like"/>
    <property type="match status" value="1"/>
</dbReference>
<dbReference type="GO" id="GO:0008281">
    <property type="term" value="F:sulfonylurea receptor activity"/>
    <property type="evidence" value="ECO:0007669"/>
    <property type="project" value="InterPro"/>
</dbReference>
<dbReference type="GO" id="GO:0005886">
    <property type="term" value="C:plasma membrane"/>
    <property type="evidence" value="ECO:0007669"/>
    <property type="project" value="UniProtKB-ARBA"/>
</dbReference>
<dbReference type="FunFam" id="3.40.50.300:FF:002366">
    <property type="entry name" value="Uncharacterized protein"/>
    <property type="match status" value="1"/>
</dbReference>
<gene>
    <name evidence="16" type="primary">ABCC9</name>
    <name evidence="16" type="ORF">BLAG_LOCUS24822</name>
</gene>
<feature type="transmembrane region" description="Helical" evidence="13">
    <location>
        <begin position="34"/>
        <end position="53"/>
    </location>
</feature>
<dbReference type="EMBL" id="OV696694">
    <property type="protein sequence ID" value="CAH1273496.1"/>
    <property type="molecule type" value="Genomic_DNA"/>
</dbReference>